<dbReference type="GeneID" id="54550998"/>
<dbReference type="OrthoDB" id="5839090at2759"/>
<dbReference type="SUPFAM" id="SSF51011">
    <property type="entry name" value="Glycosyl hydrolase domain"/>
    <property type="match status" value="1"/>
</dbReference>
<evidence type="ECO:0000256" key="14">
    <source>
        <dbReference type="RuleBase" id="RU361185"/>
    </source>
</evidence>
<keyword evidence="9" id="KW-0119">Carbohydrate metabolism</keyword>
<evidence type="ECO:0000313" key="19">
    <source>
        <dbReference type="EMBL" id="KAF2278737.1"/>
    </source>
</evidence>
<gene>
    <name evidence="19" type="ORF">EI97DRAFT_430987</name>
</gene>
<dbReference type="GO" id="GO:0071555">
    <property type="term" value="P:cell wall organization"/>
    <property type="evidence" value="ECO:0007669"/>
    <property type="project" value="UniProtKB-KW"/>
</dbReference>
<feature type="signal peptide" evidence="15">
    <location>
        <begin position="1"/>
        <end position="24"/>
    </location>
</feature>
<evidence type="ECO:0000259" key="18">
    <source>
        <dbReference type="Pfam" id="PF21365"/>
    </source>
</evidence>
<dbReference type="SUPFAM" id="SSF74650">
    <property type="entry name" value="Galactose mutarotase-like"/>
    <property type="match status" value="1"/>
</dbReference>
<dbReference type="GO" id="GO:0008422">
    <property type="term" value="F:beta-glucosidase activity"/>
    <property type="evidence" value="ECO:0007669"/>
    <property type="project" value="UniProtKB-EC"/>
</dbReference>
<evidence type="ECO:0000313" key="20">
    <source>
        <dbReference type="Proteomes" id="UP000800097"/>
    </source>
</evidence>
<keyword evidence="11" id="KW-0961">Cell wall biogenesis/degradation</keyword>
<proteinExistence type="inferred from homology"/>
<evidence type="ECO:0000256" key="7">
    <source>
        <dbReference type="ARBA" id="ARBA00022801"/>
    </source>
</evidence>
<dbReference type="Gene3D" id="3.20.20.80">
    <property type="entry name" value="Glycosidases"/>
    <property type="match status" value="1"/>
</dbReference>
<evidence type="ECO:0000256" key="1">
    <source>
        <dbReference type="ARBA" id="ARBA00000448"/>
    </source>
</evidence>
<comment type="catalytic activity">
    <reaction evidence="1">
        <text>Hydrolysis of terminal, non-reducing beta-D-glucosyl residues with release of beta-D-glucose.</text>
        <dbReference type="EC" id="3.2.1.21"/>
    </reaction>
</comment>
<keyword evidence="12" id="KW-0624">Polysaccharide degradation</keyword>
<name>A0A6A6JQS6_WESOR</name>
<dbReference type="Gene3D" id="2.60.40.1760">
    <property type="entry name" value="glycosyl hydrolase (family 31)"/>
    <property type="match status" value="1"/>
</dbReference>
<dbReference type="GO" id="GO:0030246">
    <property type="term" value="F:carbohydrate binding"/>
    <property type="evidence" value="ECO:0007669"/>
    <property type="project" value="InterPro"/>
</dbReference>
<evidence type="ECO:0000259" key="16">
    <source>
        <dbReference type="Pfam" id="PF01055"/>
    </source>
</evidence>
<comment type="catalytic activity">
    <reaction evidence="2">
        <text>Hydrolysis of terminal, non-reducing (1-&gt;4)-linked alpha-D-glucose residues with release of alpha-D-glucose.</text>
        <dbReference type="EC" id="3.2.1.20"/>
    </reaction>
</comment>
<feature type="chain" id="PRO_5025395115" evidence="15">
    <location>
        <begin position="25"/>
        <end position="882"/>
    </location>
</feature>
<feature type="domain" description="Glycosyl hydrolase family 31 C-terminal" evidence="18">
    <location>
        <begin position="685"/>
        <end position="773"/>
    </location>
</feature>
<organism evidence="19 20">
    <name type="scientific">Westerdykella ornata</name>
    <dbReference type="NCBI Taxonomy" id="318751"/>
    <lineage>
        <taxon>Eukaryota</taxon>
        <taxon>Fungi</taxon>
        <taxon>Dikarya</taxon>
        <taxon>Ascomycota</taxon>
        <taxon>Pezizomycotina</taxon>
        <taxon>Dothideomycetes</taxon>
        <taxon>Pleosporomycetidae</taxon>
        <taxon>Pleosporales</taxon>
        <taxon>Sporormiaceae</taxon>
        <taxon>Westerdykella</taxon>
    </lineage>
</organism>
<comment type="subcellular location">
    <subcellularLocation>
        <location evidence="3">Secreted</location>
    </subcellularLocation>
</comment>
<evidence type="ECO:0000256" key="13">
    <source>
        <dbReference type="ARBA" id="ARBA00025512"/>
    </source>
</evidence>
<sequence length="882" mass="100387">MPATATFLQASFLLWSSLAHWVRSVPVKRDDCPGYRASNVQRTDRRVTADLTLAGEPCNIYGDDLRNLRFLAEYQTDSRLHVIIYDKEERIYQVPESVVPRPGASANDEHSELDIVLEENPFSFTVIRKENNEQIFTTKGTNIVFETQYVRLRTSLPNNPALYGLGEHTDSLRLPTSGYSRTLWARDAGAVPQRSNLYGTHPVYFEHRVDSGNTHGVLMLNSNGMDIKIDNNEGQYLEYNMLGGVIDLYFLAGPDPFDVPRQYSEISQKAAMMPYWGFGFHQCRYGYSSIDEVAEVVANYSAHNIPLETMWTDIDYMDGYKVFTLGEKFPLRKMREFVNHLHGNDQHYIVMVDPAVAYQDYPAFNNGRDKDVFLKRNDGSIYRGRVWPGVTAFPDWFHENTQGYWDNEFATFFSAENGVDIDALWIDMNEPSNFCNWPCEHPEMETQQEQGFEDLRELRKRRIKSRSKVTEREPLQHADVVKNAPRQNNGGKKIGLPNRNLTVPPYRIGNTFGALSQKTVDTDLIHRGGWAEYDTHNLYGTMMSKASAHSMLQRRPNKRPMVITRSTFLGAGNYVGHWLGDNVSAWDQYITSIRHFLQFTAFFQVPMVGADVCGFLDDATEELCARWTTLGAFYPFYRNHNVAGARSQEAYRWESVAAAARKAIDLRYRLLDYIYTALHQQHVDGTPLAAPMWMHFPEDSQTHGIETQFFYGPSLLVSPVTQPGSTSVSVYLPDDLFYNLFTLEPIPAEAAKYEYNDITVTDIVVHIRGGSIIPARINSAMTTKGLRDQDFELLVAPDHDGKAWGSLYLDDGESIVQEGTSEIEFTFDDGVIRMEGTFGYATRVGVRRVLVAGPGGRKMYMLNEGLDGPWEYDLSKMRPTTA</sequence>
<dbReference type="EMBL" id="ML986487">
    <property type="protein sequence ID" value="KAF2278737.1"/>
    <property type="molecule type" value="Genomic_DNA"/>
</dbReference>
<evidence type="ECO:0000256" key="5">
    <source>
        <dbReference type="ARBA" id="ARBA00022525"/>
    </source>
</evidence>
<dbReference type="InterPro" id="IPR025887">
    <property type="entry name" value="Glyco_hydro_31_N_dom"/>
</dbReference>
<feature type="domain" description="Glycoside hydrolase family 31 TIM barrel" evidence="16">
    <location>
        <begin position="271"/>
        <end position="677"/>
    </location>
</feature>
<dbReference type="Pfam" id="PF13802">
    <property type="entry name" value="Gal_mutarotas_2"/>
    <property type="match status" value="1"/>
</dbReference>
<keyword evidence="20" id="KW-1185">Reference proteome</keyword>
<evidence type="ECO:0000256" key="2">
    <source>
        <dbReference type="ARBA" id="ARBA00001657"/>
    </source>
</evidence>
<evidence type="ECO:0000256" key="15">
    <source>
        <dbReference type="SAM" id="SignalP"/>
    </source>
</evidence>
<dbReference type="GO" id="GO:0000272">
    <property type="term" value="P:polysaccharide catabolic process"/>
    <property type="evidence" value="ECO:0007669"/>
    <property type="project" value="UniProtKB-KW"/>
</dbReference>
<dbReference type="AlphaFoldDB" id="A0A6A6JQS6"/>
<keyword evidence="10 14" id="KW-0326">Glycosidase</keyword>
<comment type="function">
    <text evidence="13">Glucosidase involved in the degradation of cellulosic biomass. Has both alpha- and beta-glucosidase activity.</text>
</comment>
<feature type="domain" description="Glycoside hydrolase family 31 N-terminal" evidence="17">
    <location>
        <begin position="82"/>
        <end position="224"/>
    </location>
</feature>
<dbReference type="PANTHER" id="PTHR22762:SF67">
    <property type="entry name" value="ALPHA_BETA-GLUCOSIDASE AGDC-RELATED"/>
    <property type="match status" value="1"/>
</dbReference>
<evidence type="ECO:0000256" key="12">
    <source>
        <dbReference type="ARBA" id="ARBA00023326"/>
    </source>
</evidence>
<evidence type="ECO:0000256" key="6">
    <source>
        <dbReference type="ARBA" id="ARBA00022729"/>
    </source>
</evidence>
<evidence type="ECO:0000256" key="3">
    <source>
        <dbReference type="ARBA" id="ARBA00004613"/>
    </source>
</evidence>
<dbReference type="Pfam" id="PF21365">
    <property type="entry name" value="Glyco_hydro_31_3rd"/>
    <property type="match status" value="1"/>
</dbReference>
<evidence type="ECO:0000259" key="17">
    <source>
        <dbReference type="Pfam" id="PF13802"/>
    </source>
</evidence>
<evidence type="ECO:0000256" key="8">
    <source>
        <dbReference type="ARBA" id="ARBA00023180"/>
    </source>
</evidence>
<dbReference type="CDD" id="cd06602">
    <property type="entry name" value="GH31_MGAM_SI_GAA"/>
    <property type="match status" value="1"/>
</dbReference>
<dbReference type="GO" id="GO:0005576">
    <property type="term" value="C:extracellular region"/>
    <property type="evidence" value="ECO:0007669"/>
    <property type="project" value="UniProtKB-SubCell"/>
</dbReference>
<dbReference type="Proteomes" id="UP000800097">
    <property type="component" value="Unassembled WGS sequence"/>
</dbReference>
<dbReference type="Pfam" id="PF01055">
    <property type="entry name" value="Glyco_hydro_31_2nd"/>
    <property type="match status" value="1"/>
</dbReference>
<accession>A0A6A6JQS6</accession>
<keyword evidence="8" id="KW-0325">Glycoprotein</keyword>
<dbReference type="InterPro" id="IPR017853">
    <property type="entry name" value="GH"/>
</dbReference>
<comment type="similarity">
    <text evidence="4 14">Belongs to the glycosyl hydrolase 31 family.</text>
</comment>
<keyword evidence="5" id="KW-0964">Secreted</keyword>
<dbReference type="Gene3D" id="2.60.40.1180">
    <property type="entry name" value="Golgi alpha-mannosidase II"/>
    <property type="match status" value="2"/>
</dbReference>
<protein>
    <submittedName>
        <fullName evidence="19">Putative alpha-glucosidase</fullName>
    </submittedName>
</protein>
<dbReference type="CDD" id="cd14752">
    <property type="entry name" value="GH31_N"/>
    <property type="match status" value="1"/>
</dbReference>
<evidence type="ECO:0000256" key="9">
    <source>
        <dbReference type="ARBA" id="ARBA00023277"/>
    </source>
</evidence>
<keyword evidence="7 14" id="KW-0378">Hydrolase</keyword>
<dbReference type="SUPFAM" id="SSF51445">
    <property type="entry name" value="(Trans)glycosidases"/>
    <property type="match status" value="1"/>
</dbReference>
<evidence type="ECO:0000256" key="4">
    <source>
        <dbReference type="ARBA" id="ARBA00007806"/>
    </source>
</evidence>
<evidence type="ECO:0000256" key="11">
    <source>
        <dbReference type="ARBA" id="ARBA00023316"/>
    </source>
</evidence>
<evidence type="ECO:0000256" key="10">
    <source>
        <dbReference type="ARBA" id="ARBA00023295"/>
    </source>
</evidence>
<reference evidence="19" key="1">
    <citation type="journal article" date="2020" name="Stud. Mycol.">
        <title>101 Dothideomycetes genomes: a test case for predicting lifestyles and emergence of pathogens.</title>
        <authorList>
            <person name="Haridas S."/>
            <person name="Albert R."/>
            <person name="Binder M."/>
            <person name="Bloem J."/>
            <person name="Labutti K."/>
            <person name="Salamov A."/>
            <person name="Andreopoulos B."/>
            <person name="Baker S."/>
            <person name="Barry K."/>
            <person name="Bills G."/>
            <person name="Bluhm B."/>
            <person name="Cannon C."/>
            <person name="Castanera R."/>
            <person name="Culley D."/>
            <person name="Daum C."/>
            <person name="Ezra D."/>
            <person name="Gonzalez J."/>
            <person name="Henrissat B."/>
            <person name="Kuo A."/>
            <person name="Liang C."/>
            <person name="Lipzen A."/>
            <person name="Lutzoni F."/>
            <person name="Magnuson J."/>
            <person name="Mondo S."/>
            <person name="Nolan M."/>
            <person name="Ohm R."/>
            <person name="Pangilinan J."/>
            <person name="Park H.-J."/>
            <person name="Ramirez L."/>
            <person name="Alfaro M."/>
            <person name="Sun H."/>
            <person name="Tritt A."/>
            <person name="Yoshinaga Y."/>
            <person name="Zwiers L.-H."/>
            <person name="Turgeon B."/>
            <person name="Goodwin S."/>
            <person name="Spatafora J."/>
            <person name="Crous P."/>
            <person name="Grigoriev I."/>
        </authorList>
    </citation>
    <scope>NUCLEOTIDE SEQUENCE</scope>
    <source>
        <strain evidence="19">CBS 379.55</strain>
    </source>
</reference>
<keyword evidence="6 15" id="KW-0732">Signal</keyword>
<dbReference type="GO" id="GO:0004558">
    <property type="term" value="F:alpha-1,4-glucosidase activity"/>
    <property type="evidence" value="ECO:0007669"/>
    <property type="project" value="UniProtKB-EC"/>
</dbReference>
<dbReference type="InterPro" id="IPR048395">
    <property type="entry name" value="Glyco_hydro_31_C"/>
</dbReference>
<dbReference type="InterPro" id="IPR013780">
    <property type="entry name" value="Glyco_hydro_b"/>
</dbReference>
<dbReference type="InterPro" id="IPR011013">
    <property type="entry name" value="Gal_mutarotase_sf_dom"/>
</dbReference>
<dbReference type="InterPro" id="IPR000322">
    <property type="entry name" value="Glyco_hydro_31_TIM"/>
</dbReference>
<dbReference type="RefSeq" id="XP_033656276.1">
    <property type="nucleotide sequence ID" value="XM_033797823.1"/>
</dbReference>
<dbReference type="PANTHER" id="PTHR22762">
    <property type="entry name" value="ALPHA-GLUCOSIDASE"/>
    <property type="match status" value="1"/>
</dbReference>